<accession>A0A8K0NS78</accession>
<feature type="compositionally biased region" description="Basic residues" evidence="1">
    <location>
        <begin position="1"/>
        <end position="11"/>
    </location>
</feature>
<protein>
    <recommendedName>
        <fullName evidence="2">PH domain-containing protein</fullName>
    </recommendedName>
</protein>
<feature type="region of interest" description="Disordered" evidence="1">
    <location>
        <begin position="1"/>
        <end position="51"/>
    </location>
</feature>
<dbReference type="PANTHER" id="PTHR37283">
    <property type="entry name" value="PH DOMAIN-CONTAINING PROTEIN YHR131C"/>
    <property type="match status" value="1"/>
</dbReference>
<feature type="compositionally biased region" description="Polar residues" evidence="1">
    <location>
        <begin position="589"/>
        <end position="599"/>
    </location>
</feature>
<feature type="compositionally biased region" description="Basic and acidic residues" evidence="1">
    <location>
        <begin position="823"/>
        <end position="836"/>
    </location>
</feature>
<feature type="compositionally biased region" description="Low complexity" evidence="1">
    <location>
        <begin position="941"/>
        <end position="959"/>
    </location>
</feature>
<dbReference type="Proteomes" id="UP000812966">
    <property type="component" value="Unassembled WGS sequence"/>
</dbReference>
<feature type="domain" description="PH" evidence="2">
    <location>
        <begin position="861"/>
        <end position="1116"/>
    </location>
</feature>
<dbReference type="Gene3D" id="2.30.29.30">
    <property type="entry name" value="Pleckstrin-homology domain (PH domain)/Phosphotyrosine-binding domain (PTB)"/>
    <property type="match status" value="2"/>
</dbReference>
<feature type="compositionally biased region" description="Polar residues" evidence="1">
    <location>
        <begin position="293"/>
        <end position="311"/>
    </location>
</feature>
<feature type="compositionally biased region" description="Low complexity" evidence="1">
    <location>
        <begin position="1166"/>
        <end position="1183"/>
    </location>
</feature>
<feature type="compositionally biased region" description="Low complexity" evidence="1">
    <location>
        <begin position="223"/>
        <end position="247"/>
    </location>
</feature>
<evidence type="ECO:0000313" key="4">
    <source>
        <dbReference type="Proteomes" id="UP000812966"/>
    </source>
</evidence>
<feature type="compositionally biased region" description="Low complexity" evidence="1">
    <location>
        <begin position="991"/>
        <end position="1010"/>
    </location>
</feature>
<feature type="compositionally biased region" description="Pro residues" evidence="1">
    <location>
        <begin position="212"/>
        <end position="222"/>
    </location>
</feature>
<feature type="compositionally biased region" description="Low complexity" evidence="1">
    <location>
        <begin position="445"/>
        <end position="458"/>
    </location>
</feature>
<feature type="compositionally biased region" description="Basic and acidic residues" evidence="1">
    <location>
        <begin position="154"/>
        <end position="176"/>
    </location>
</feature>
<name>A0A8K0NS78_9TREE</name>
<organism evidence="3 4">
    <name type="scientific">Filobasidium floriforme</name>
    <dbReference type="NCBI Taxonomy" id="5210"/>
    <lineage>
        <taxon>Eukaryota</taxon>
        <taxon>Fungi</taxon>
        <taxon>Dikarya</taxon>
        <taxon>Basidiomycota</taxon>
        <taxon>Agaricomycotina</taxon>
        <taxon>Tremellomycetes</taxon>
        <taxon>Filobasidiales</taxon>
        <taxon>Filobasidiaceae</taxon>
        <taxon>Filobasidium</taxon>
    </lineage>
</organism>
<feature type="region of interest" description="Disordered" evidence="1">
    <location>
        <begin position="1132"/>
        <end position="1203"/>
    </location>
</feature>
<comment type="caution">
    <text evidence="3">The sequence shown here is derived from an EMBL/GenBank/DDBJ whole genome shotgun (WGS) entry which is preliminary data.</text>
</comment>
<feature type="compositionally biased region" description="Low complexity" evidence="1">
    <location>
        <begin position="14"/>
        <end position="26"/>
    </location>
</feature>
<feature type="compositionally biased region" description="Low complexity" evidence="1">
    <location>
        <begin position="760"/>
        <end position="769"/>
    </location>
</feature>
<dbReference type="SUPFAM" id="SSF50729">
    <property type="entry name" value="PH domain-like"/>
    <property type="match status" value="1"/>
</dbReference>
<feature type="compositionally biased region" description="Polar residues" evidence="1">
    <location>
        <begin position="667"/>
        <end position="679"/>
    </location>
</feature>
<feature type="compositionally biased region" description="Low complexity" evidence="1">
    <location>
        <begin position="792"/>
        <end position="804"/>
    </location>
</feature>
<feature type="compositionally biased region" description="Acidic residues" evidence="1">
    <location>
        <begin position="383"/>
        <end position="409"/>
    </location>
</feature>
<dbReference type="SMART" id="SM00233">
    <property type="entry name" value="PH"/>
    <property type="match status" value="1"/>
</dbReference>
<evidence type="ECO:0000256" key="1">
    <source>
        <dbReference type="SAM" id="MobiDB-lite"/>
    </source>
</evidence>
<dbReference type="EMBL" id="JABELV010000030">
    <property type="protein sequence ID" value="KAG7562535.1"/>
    <property type="molecule type" value="Genomic_DNA"/>
</dbReference>
<reference evidence="3" key="1">
    <citation type="submission" date="2020-04" db="EMBL/GenBank/DDBJ databases">
        <title>Analysis of mating type loci in Filobasidium floriforme.</title>
        <authorList>
            <person name="Nowrousian M."/>
        </authorList>
    </citation>
    <scope>NUCLEOTIDE SEQUENCE</scope>
    <source>
        <strain evidence="3">CBS 6242</strain>
    </source>
</reference>
<feature type="compositionally biased region" description="Low complexity" evidence="1">
    <location>
        <begin position="1143"/>
        <end position="1154"/>
    </location>
</feature>
<feature type="compositionally biased region" description="Low complexity" evidence="1">
    <location>
        <begin position="485"/>
        <end position="499"/>
    </location>
</feature>
<feature type="compositionally biased region" description="Low complexity" evidence="1">
    <location>
        <begin position="621"/>
        <end position="635"/>
    </location>
</feature>
<feature type="region of interest" description="Disordered" evidence="1">
    <location>
        <begin position="932"/>
        <end position="1045"/>
    </location>
</feature>
<feature type="compositionally biased region" description="Basic and acidic residues" evidence="1">
    <location>
        <begin position="421"/>
        <end position="438"/>
    </location>
</feature>
<evidence type="ECO:0000313" key="3">
    <source>
        <dbReference type="EMBL" id="KAG7562535.1"/>
    </source>
</evidence>
<dbReference type="AlphaFoldDB" id="A0A8K0NS78"/>
<proteinExistence type="predicted"/>
<dbReference type="PANTHER" id="PTHR37283:SF1">
    <property type="entry name" value="PH DOMAIN-CONTAINING PROTEIN YHR131C"/>
    <property type="match status" value="1"/>
</dbReference>
<feature type="region of interest" description="Disordered" evidence="1">
    <location>
        <begin position="117"/>
        <end position="546"/>
    </location>
</feature>
<feature type="compositionally biased region" description="Low complexity" evidence="1">
    <location>
        <begin position="317"/>
        <end position="329"/>
    </location>
</feature>
<feature type="region of interest" description="Disordered" evidence="1">
    <location>
        <begin position="568"/>
        <end position="852"/>
    </location>
</feature>
<dbReference type="InterPro" id="IPR011993">
    <property type="entry name" value="PH-like_dom_sf"/>
</dbReference>
<dbReference type="InterPro" id="IPR001849">
    <property type="entry name" value="PH_domain"/>
</dbReference>
<sequence length="1203" mass="126647">MPSLFARHRHTRSTDTTTSNNSTASTYQPTHLRKPSLTESGPPPAASASASSGLLGNLKAKLNASRVSLHEDDPSLSNVANGGKRRFSIGQAFATGNGTKDGQDYNAGRRNSIALVSEVPDSPPTNRANYPPGTKIMPTPPRNSVLGTSGLEADENRRRRESTDLLDMDHAQDRARGPGSPIKPVAQDGSRGAAGLDAWKPLVPDNKGVPLNSPPTSPPMPTTPLRNNPNTTTNTSSPLSTPNTVSPRSNRAAPGRIALPPPGLVSRKSTASHGMGLSIVPSTPLPQRIANLPTLNGSTSASGGGVSESSTPGGYGFPSAAGAGPAGSRPGSGHGGTASLQSSPGAMTRTASEHRWAKKAMPVMLREPSHRPAPPVVASPEQEGSDDSDSQESSESESGSDDEEDDSSEEGGATSTATLAVEHRGLLGRRERVDSIHEEPEEDQQGSPSQSSQRQLPPLSIPDRRQLVAPHLDGLPENPMEKQASGSQPSMQSRTSSSSWALPTPKTPGANQFFAGGGGWTQFGAATPTIGTPMGSPSAKSPGRAALGAFNMPNGVAKAAALSRNQTPAAGAKVGETSYFDTARPATDGNATPTPTSARPANVDDDEVEEVTTPRAEEPEQASSEEAQSATAAPALPLDLSNLPGMIPATQDEQVSSPLREELRSAESLSGSRPTTPLTSRPRMLTHKSRSMVDLSAAASSSWREPEAPLSRRGSNEDEVEEELANTPSPAEQTERAEISPVGMIPIGESLRQYNPSPAPSARSSADWARPPPTPGIGMTQPFRFGTGGMTSGTSTPVTSPKKTVMQRQMSEARGSPLRRRRSLDDTRVKPPKYEPPEPGSRIPRPREEEGRENLPEYWCHVHIEGYLPRKMEFSAPGVQARDRSWKRLYFVLHGTSLRVFKHDVNKIPFKAGSISIPEISEADLANLHVHKPGERRESVTATPAARPGAPAAPTGPRGSLVEGSVNAPTGRRGSLPGDPDAITPAGRRPSQSSVGSSVAASTTTTATTSSEKEMFLFQPASQATQARRASMSVPPPAPSSGINARENIASHLPFGGGNALVKQYSLQNAESGLAADYVKKRNVVRVRAEGEQFLLQTDSAKDVVDWIEAFQAATNVSLELDTRPMPKIITLPRRRRRRRPGEGPANAAAGQPGVAENDDTPEGNARAVEQAERAAAAAAARETNSRNVNAMEAMLAEDQAAA</sequence>
<dbReference type="PROSITE" id="PS50003">
    <property type="entry name" value="PH_DOMAIN"/>
    <property type="match status" value="1"/>
</dbReference>
<evidence type="ECO:0000259" key="2">
    <source>
        <dbReference type="PROSITE" id="PS50003"/>
    </source>
</evidence>
<keyword evidence="4" id="KW-1185">Reference proteome</keyword>
<gene>
    <name evidence="3" type="ORF">FFLO_02009</name>
</gene>